<evidence type="ECO:0000256" key="2">
    <source>
        <dbReference type="ARBA" id="ARBA00046280"/>
    </source>
</evidence>
<reference evidence="6" key="3">
    <citation type="submission" date="2025-09" db="UniProtKB">
        <authorList>
            <consortium name="Ensembl"/>
        </authorList>
    </citation>
    <scope>IDENTIFICATION</scope>
</reference>
<proteinExistence type="inferred from homology"/>
<dbReference type="GO" id="GO:0012505">
    <property type="term" value="C:endomembrane system"/>
    <property type="evidence" value="ECO:0007669"/>
    <property type="project" value="UniProtKB-SubCell"/>
</dbReference>
<dbReference type="PANTHER" id="PTHR45701">
    <property type="entry name" value="SYNAPTOBREVIN FAMILY MEMBER"/>
    <property type="match status" value="1"/>
</dbReference>
<dbReference type="InterPro" id="IPR016444">
    <property type="entry name" value="Synaptobrevin/VAMP"/>
</dbReference>
<dbReference type="SUPFAM" id="SSF58038">
    <property type="entry name" value="SNARE fusion complex"/>
    <property type="match status" value="1"/>
</dbReference>
<protein>
    <recommendedName>
        <fullName evidence="5">V-SNARE coiled-coil homology domain-containing protein</fullName>
    </recommendedName>
</protein>
<keyword evidence="4" id="KW-0812">Transmembrane</keyword>
<dbReference type="Pfam" id="PF00957">
    <property type="entry name" value="Synaptobrevin"/>
    <property type="match status" value="1"/>
</dbReference>
<keyword evidence="4" id="KW-0472">Membrane</keyword>
<dbReference type="InterPro" id="IPR001388">
    <property type="entry name" value="Synaptobrevin-like"/>
</dbReference>
<evidence type="ECO:0000256" key="1">
    <source>
        <dbReference type="ARBA" id="ARBA00008025"/>
    </source>
</evidence>
<comment type="similarity">
    <text evidence="1">Belongs to the synaptobrevin family.</text>
</comment>
<reference evidence="6" key="2">
    <citation type="submission" date="2025-08" db="UniProtKB">
        <authorList>
            <consortium name="Ensembl"/>
        </authorList>
    </citation>
    <scope>IDENTIFICATION</scope>
</reference>
<dbReference type="InterPro" id="IPR042855">
    <property type="entry name" value="V_SNARE_CC"/>
</dbReference>
<accession>A0A8K9URM9</accession>
<feature type="domain" description="V-SNARE coiled-coil homology" evidence="5">
    <location>
        <begin position="51"/>
        <end position="109"/>
    </location>
</feature>
<comment type="subcellular location">
    <subcellularLocation>
        <location evidence="2">Endomembrane system</location>
        <topology evidence="2">Single-pass type IV membrane protein</topology>
    </subcellularLocation>
</comment>
<gene>
    <name evidence="6" type="primary">LOC110509688</name>
</gene>
<dbReference type="Proteomes" id="UP000694395">
    <property type="component" value="Chromosome Y"/>
</dbReference>
<name>A0A8K9URM9_ONCMY</name>
<reference evidence="6" key="1">
    <citation type="submission" date="2020-07" db="EMBL/GenBank/DDBJ databases">
        <title>A long reads based de novo assembly of the rainbow trout Arlee double haploid line genome.</title>
        <authorList>
            <person name="Gao G."/>
            <person name="Palti Y."/>
        </authorList>
    </citation>
    <scope>NUCLEOTIDE SEQUENCE [LARGE SCALE GENOMIC DNA]</scope>
</reference>
<dbReference type="PROSITE" id="PS50892">
    <property type="entry name" value="V_SNARE"/>
    <property type="match status" value="1"/>
</dbReference>
<dbReference type="AlphaFoldDB" id="A0A8K9URM9"/>
<dbReference type="GeneTree" id="ENSGT00990000205556"/>
<evidence type="ECO:0000256" key="3">
    <source>
        <dbReference type="PROSITE-ProRule" id="PRU00290"/>
    </source>
</evidence>
<dbReference type="GO" id="GO:0016020">
    <property type="term" value="C:membrane"/>
    <property type="evidence" value="ECO:0007669"/>
    <property type="project" value="InterPro"/>
</dbReference>
<dbReference type="GO" id="GO:0016192">
    <property type="term" value="P:vesicle-mediated transport"/>
    <property type="evidence" value="ECO:0007669"/>
    <property type="project" value="InterPro"/>
</dbReference>
<keyword evidence="4" id="KW-1133">Transmembrane helix</keyword>
<keyword evidence="7" id="KW-1185">Reference proteome</keyword>
<keyword evidence="3" id="KW-0175">Coiled coil</keyword>
<evidence type="ECO:0000313" key="7">
    <source>
        <dbReference type="Proteomes" id="UP000694395"/>
    </source>
</evidence>
<organism evidence="6 7">
    <name type="scientific">Oncorhynchus mykiss</name>
    <name type="common">Rainbow trout</name>
    <name type="synonym">Salmo gairdneri</name>
    <dbReference type="NCBI Taxonomy" id="8022"/>
    <lineage>
        <taxon>Eukaryota</taxon>
        <taxon>Metazoa</taxon>
        <taxon>Chordata</taxon>
        <taxon>Craniata</taxon>
        <taxon>Vertebrata</taxon>
        <taxon>Euteleostomi</taxon>
        <taxon>Actinopterygii</taxon>
        <taxon>Neopterygii</taxon>
        <taxon>Teleostei</taxon>
        <taxon>Protacanthopterygii</taxon>
        <taxon>Salmoniformes</taxon>
        <taxon>Salmonidae</taxon>
        <taxon>Salmoninae</taxon>
        <taxon>Oncorhynchus</taxon>
    </lineage>
</organism>
<sequence>MFDIVLNRVKMGRLQDPNAWTARLQKTLISYHSLDENEKRTAKKLPENNNQQRQVQEEAEEVKVIMMDNMEKTEERKEKVQDLDERAGELKSKSFHKTAMKVQKQMKCDNVKASWKLIAVVGAMAAIIIIVAIIMWVNKKSSPEITHERVINPMHENGITPTTNGPGM</sequence>
<dbReference type="Ensembl" id="ENSOMYT00000124138.1">
    <property type="protein sequence ID" value="ENSOMYP00000115371.1"/>
    <property type="gene ID" value="ENSOMYG00000033029.2"/>
</dbReference>
<feature type="transmembrane region" description="Helical" evidence="4">
    <location>
        <begin position="113"/>
        <end position="137"/>
    </location>
</feature>
<evidence type="ECO:0000259" key="5">
    <source>
        <dbReference type="PROSITE" id="PS50892"/>
    </source>
</evidence>
<dbReference type="Gene3D" id="1.20.5.110">
    <property type="match status" value="1"/>
</dbReference>
<evidence type="ECO:0000313" key="6">
    <source>
        <dbReference type="Ensembl" id="ENSOMYP00000115371.1"/>
    </source>
</evidence>
<evidence type="ECO:0000256" key="4">
    <source>
        <dbReference type="SAM" id="Phobius"/>
    </source>
</evidence>
<dbReference type="PRINTS" id="PR00219">
    <property type="entry name" value="SYNAPTOBREVN"/>
</dbReference>